<dbReference type="InterPro" id="IPR006311">
    <property type="entry name" value="TAT_signal"/>
</dbReference>
<dbReference type="PROSITE" id="PS51318">
    <property type="entry name" value="TAT"/>
    <property type="match status" value="1"/>
</dbReference>
<proteinExistence type="predicted"/>
<dbReference type="RefSeq" id="WP_209695538.1">
    <property type="nucleotide sequence ID" value="NZ_BAAAVU010000014.1"/>
</dbReference>
<reference evidence="2 3" key="1">
    <citation type="submission" date="2021-03" db="EMBL/GenBank/DDBJ databases">
        <title>Sequencing the genomes of 1000 actinobacteria strains.</title>
        <authorList>
            <person name="Klenk H.-P."/>
        </authorList>
    </citation>
    <scope>NUCLEOTIDE SEQUENCE [LARGE SCALE GENOMIC DNA]</scope>
    <source>
        <strain evidence="2 3">DSM 18824</strain>
    </source>
</reference>
<protein>
    <recommendedName>
        <fullName evidence="4">Twin-arginine translocation signal domain-containing protein</fullName>
    </recommendedName>
</protein>
<evidence type="ECO:0008006" key="4">
    <source>
        <dbReference type="Google" id="ProtNLM"/>
    </source>
</evidence>
<evidence type="ECO:0000256" key="1">
    <source>
        <dbReference type="SAM" id="SignalP"/>
    </source>
</evidence>
<feature type="signal peptide" evidence="1">
    <location>
        <begin position="1"/>
        <end position="26"/>
    </location>
</feature>
<organism evidence="2 3">
    <name type="scientific">Kribbella aluminosa</name>
    <dbReference type="NCBI Taxonomy" id="416017"/>
    <lineage>
        <taxon>Bacteria</taxon>
        <taxon>Bacillati</taxon>
        <taxon>Actinomycetota</taxon>
        <taxon>Actinomycetes</taxon>
        <taxon>Propionibacteriales</taxon>
        <taxon>Kribbellaceae</taxon>
        <taxon>Kribbella</taxon>
    </lineage>
</organism>
<evidence type="ECO:0000313" key="3">
    <source>
        <dbReference type="Proteomes" id="UP000755585"/>
    </source>
</evidence>
<dbReference type="Proteomes" id="UP000755585">
    <property type="component" value="Unassembled WGS sequence"/>
</dbReference>
<dbReference type="Gene3D" id="3.20.20.80">
    <property type="entry name" value="Glycosidases"/>
    <property type="match status" value="1"/>
</dbReference>
<accession>A0ABS4UMM0</accession>
<keyword evidence="1" id="KW-0732">Signal</keyword>
<comment type="caution">
    <text evidence="2">The sequence shown here is derived from an EMBL/GenBank/DDBJ whole genome shotgun (WGS) entry which is preliminary data.</text>
</comment>
<evidence type="ECO:0000313" key="2">
    <source>
        <dbReference type="EMBL" id="MBP2352855.1"/>
    </source>
</evidence>
<feature type="chain" id="PRO_5046267700" description="Twin-arginine translocation signal domain-containing protein" evidence="1">
    <location>
        <begin position="27"/>
        <end position="480"/>
    </location>
</feature>
<name>A0ABS4UMM0_9ACTN</name>
<dbReference type="EMBL" id="JAGINT010000001">
    <property type="protein sequence ID" value="MBP2352855.1"/>
    <property type="molecule type" value="Genomic_DNA"/>
</dbReference>
<keyword evidence="3" id="KW-1185">Reference proteome</keyword>
<sequence length="480" mass="53289">MRRRDFLGLTLATAAAGAATTLPAHATAPALELTRPYRVFRKRGLSAGAWVTTPQTGRYVPSAAEWLQSSFTQPTFYERDFYNPALMSSLPKNTPWGIAAYPRDDNWGQLNRGPAPDEQVLWTPAQRANAKNLLTFNVGDEESYSEQVVEWLRQWFGVIRTQVGDDVLVHNNQPGVLWPEPQLHTYVEYAKPDLLTTDWYHFQSPAPYETGNVSDPYDDIAHYRRVALAGLDGDYRRPIAFGHYSQGYKGGGDAYNYVPSESELAFLYFMPWTMGARWVMYFRWELDPAVFLLNRPDGSHSPQFGQLGNIVRQSRTLSPYLVQLLTEDVHFVTGVHRDPAGAIVPNRKPEWIDSFTPDPAGIVGVSSRDIGGANDGHPGDVLIGSFRPLPGVGWRPGRRAFMVLNGLIAPNPSGDFDATGGFAAGGRQEITLTFAHGKQLLRADRRTGRLIPVPLRRTSGTESRATITVDGGFADLLILD</sequence>
<gene>
    <name evidence="2" type="ORF">JOF29_003938</name>
</gene>